<dbReference type="RefSeq" id="WP_015362505.1">
    <property type="nucleotide sequence ID" value="NZ_QKZR01000008.1"/>
</dbReference>
<dbReference type="Proteomes" id="UP000248584">
    <property type="component" value="Unassembled WGS sequence"/>
</dbReference>
<comment type="caution">
    <text evidence="2">The sequence shown here is derived from an EMBL/GenBank/DDBJ whole genome shotgun (WGS) entry which is preliminary data.</text>
</comment>
<keyword evidence="3" id="KW-1185">Reference proteome</keyword>
<dbReference type="Gene3D" id="3.30.70.1290">
    <property type="entry name" value="Transposase IS200-like"/>
    <property type="match status" value="1"/>
</dbReference>
<protein>
    <submittedName>
        <fullName evidence="2">Transposase IS200 family protein</fullName>
    </submittedName>
</protein>
<evidence type="ECO:0000313" key="3">
    <source>
        <dbReference type="Proteomes" id="UP000248584"/>
    </source>
</evidence>
<accession>A0ABX5PU87</accession>
<name>A0ABX5PU87_9FLAO</name>
<dbReference type="SMART" id="SM01321">
    <property type="entry name" value="Y1_Tnp"/>
    <property type="match status" value="1"/>
</dbReference>
<dbReference type="EMBL" id="QKZR01000008">
    <property type="protein sequence ID" value="PZX36909.1"/>
    <property type="molecule type" value="Genomic_DNA"/>
</dbReference>
<dbReference type="PANTHER" id="PTHR34322:SF2">
    <property type="entry name" value="TRANSPOSASE IS200-LIKE DOMAIN-CONTAINING PROTEIN"/>
    <property type="match status" value="1"/>
</dbReference>
<reference evidence="2 3" key="1">
    <citation type="submission" date="2018-06" db="EMBL/GenBank/DDBJ databases">
        <title>Genomic Encyclopedia of Archaeal and Bacterial Type Strains, Phase II (KMG-II): from individual species to whole genera.</title>
        <authorList>
            <person name="Goeker M."/>
        </authorList>
    </citation>
    <scope>NUCLEOTIDE SEQUENCE [LARGE SCALE GENOMIC DNA]</scope>
    <source>
        <strain evidence="2 3">DSM 17205</strain>
    </source>
</reference>
<evidence type="ECO:0000313" key="2">
    <source>
        <dbReference type="EMBL" id="PZX36909.1"/>
    </source>
</evidence>
<proteinExistence type="predicted"/>
<dbReference type="InterPro" id="IPR002686">
    <property type="entry name" value="Transposase_17"/>
</dbReference>
<sequence length="181" mass="21561">MSKLEAGKTYHIYNQGNNGESLFKEATNYEYFLGKVEKYFLPYFDIYAYCLLKNHFHIVLRVRDEVDENKAAQSISNCFNAYAKAFNKMYKRSGSLFRDRFRRKEIDNENYLKNVIAYVTSNAIHHSFKESVIEWPWSSYHDMTNDKESLVDKEFVLELFDGIENYKLFSSQKDLDLEELE</sequence>
<dbReference type="SUPFAM" id="SSF143422">
    <property type="entry name" value="Transposase IS200-like"/>
    <property type="match status" value="1"/>
</dbReference>
<organism evidence="2 3">
    <name type="scientific">Nonlabens dokdonensis</name>
    <dbReference type="NCBI Taxonomy" id="328515"/>
    <lineage>
        <taxon>Bacteria</taxon>
        <taxon>Pseudomonadati</taxon>
        <taxon>Bacteroidota</taxon>
        <taxon>Flavobacteriia</taxon>
        <taxon>Flavobacteriales</taxon>
        <taxon>Flavobacteriaceae</taxon>
        <taxon>Nonlabens</taxon>
    </lineage>
</organism>
<dbReference type="PANTHER" id="PTHR34322">
    <property type="entry name" value="TRANSPOSASE, Y1_TNP DOMAIN-CONTAINING"/>
    <property type="match status" value="1"/>
</dbReference>
<feature type="domain" description="Transposase IS200-like" evidence="1">
    <location>
        <begin position="5"/>
        <end position="122"/>
    </location>
</feature>
<gene>
    <name evidence="2" type="ORF">LX97_03374</name>
</gene>
<dbReference type="InterPro" id="IPR036515">
    <property type="entry name" value="Transposase_17_sf"/>
</dbReference>
<evidence type="ECO:0000259" key="1">
    <source>
        <dbReference type="SMART" id="SM01321"/>
    </source>
</evidence>